<keyword evidence="2 7" id="KW-1003">Cell membrane</keyword>
<feature type="transmembrane region" description="Helical" evidence="7">
    <location>
        <begin position="67"/>
        <end position="93"/>
    </location>
</feature>
<dbReference type="InterPro" id="IPR001640">
    <property type="entry name" value="Lgt"/>
</dbReference>
<feature type="transmembrane region" description="Helical" evidence="7">
    <location>
        <begin position="37"/>
        <end position="55"/>
    </location>
</feature>
<dbReference type="EC" id="2.5.1.145" evidence="7"/>
<keyword evidence="6 7" id="KW-0472">Membrane</keyword>
<evidence type="ECO:0000256" key="1">
    <source>
        <dbReference type="ARBA" id="ARBA00007150"/>
    </source>
</evidence>
<comment type="catalytic activity">
    <reaction evidence="7">
        <text>L-cysteinyl-[prolipoprotein] + a 1,2-diacyl-sn-glycero-3-phospho-(1'-sn-glycerol) = an S-1,2-diacyl-sn-glyceryl-L-cysteinyl-[prolipoprotein] + sn-glycerol 1-phosphate + H(+)</text>
        <dbReference type="Rhea" id="RHEA:56712"/>
        <dbReference type="Rhea" id="RHEA-COMP:14679"/>
        <dbReference type="Rhea" id="RHEA-COMP:14680"/>
        <dbReference type="ChEBI" id="CHEBI:15378"/>
        <dbReference type="ChEBI" id="CHEBI:29950"/>
        <dbReference type="ChEBI" id="CHEBI:57685"/>
        <dbReference type="ChEBI" id="CHEBI:64716"/>
        <dbReference type="ChEBI" id="CHEBI:140658"/>
        <dbReference type="EC" id="2.5.1.145"/>
    </reaction>
</comment>
<gene>
    <name evidence="7" type="primary">lgt</name>
    <name evidence="8" type="ORF">UV66_C0002G0017</name>
</gene>
<dbReference type="HAMAP" id="MF_01147">
    <property type="entry name" value="Lgt"/>
    <property type="match status" value="1"/>
</dbReference>
<comment type="subcellular location">
    <subcellularLocation>
        <location evidence="7">Cell membrane</location>
        <topology evidence="7">Multi-pass membrane protein</topology>
    </subcellularLocation>
</comment>
<evidence type="ECO:0000256" key="6">
    <source>
        <dbReference type="ARBA" id="ARBA00023136"/>
    </source>
</evidence>
<dbReference type="EMBL" id="LCFI01000002">
    <property type="protein sequence ID" value="KKS90540.1"/>
    <property type="molecule type" value="Genomic_DNA"/>
</dbReference>
<dbReference type="PANTHER" id="PTHR30589">
    <property type="entry name" value="PROLIPOPROTEIN DIACYLGLYCERYL TRANSFERASE"/>
    <property type="match status" value="1"/>
</dbReference>
<evidence type="ECO:0000256" key="3">
    <source>
        <dbReference type="ARBA" id="ARBA00022679"/>
    </source>
</evidence>
<comment type="pathway">
    <text evidence="7">Protein modification; lipoprotein biosynthesis (diacylglyceryl transfer).</text>
</comment>
<feature type="transmembrane region" description="Helical" evidence="7">
    <location>
        <begin position="189"/>
        <end position="207"/>
    </location>
</feature>
<dbReference type="AlphaFoldDB" id="A0A0G1CXN9"/>
<dbReference type="NCBIfam" id="TIGR00544">
    <property type="entry name" value="lgt"/>
    <property type="match status" value="1"/>
</dbReference>
<dbReference type="GO" id="GO:0042158">
    <property type="term" value="P:lipoprotein biosynthetic process"/>
    <property type="evidence" value="ECO:0007669"/>
    <property type="project" value="UniProtKB-UniRule"/>
</dbReference>
<evidence type="ECO:0000256" key="7">
    <source>
        <dbReference type="HAMAP-Rule" id="MF_01147"/>
    </source>
</evidence>
<keyword evidence="8" id="KW-0449">Lipoprotein</keyword>
<keyword evidence="4 7" id="KW-0812">Transmembrane</keyword>
<dbReference type="Pfam" id="PF01790">
    <property type="entry name" value="LGT"/>
    <property type="match status" value="1"/>
</dbReference>
<dbReference type="Proteomes" id="UP000034669">
    <property type="component" value="Unassembled WGS sequence"/>
</dbReference>
<sequence>MFHLYGLIVGMGVVTGYSLSRKIVLKSKLSEKVFDRVCLVILLMALLGARTYHVLDLREYYANYPLNIFAIWNGGLAIYGALIGGFLGLFLYLVKTKHLNQILKWCDVLAPGILVAQVIGRWGNYVNSEAIGPPTSLPWSVYIDKDLRPSRYISSSNFHPLFLYESIWNLIGLFIIMRCSRWFKFTGRTFSFYLIWYGLGRFVYEFGRSDTALFLNIKVAQIISVVMVIMGILLLWKIKKNVGKLTQV</sequence>
<comment type="caution">
    <text evidence="8">The sequence shown here is derived from an EMBL/GenBank/DDBJ whole genome shotgun (WGS) entry which is preliminary data.</text>
</comment>
<comment type="function">
    <text evidence="7">Catalyzes the transfer of the diacylglyceryl group from phosphatidylglycerol to the sulfhydryl group of the N-terminal cysteine of a prolipoprotein, the first step in the formation of mature lipoproteins.</text>
</comment>
<protein>
    <recommendedName>
        <fullName evidence="7">Phosphatidylglycerol--prolipoprotein diacylglyceryl transferase</fullName>
        <ecNumber evidence="7">2.5.1.145</ecNumber>
    </recommendedName>
</protein>
<comment type="similarity">
    <text evidence="1 7">Belongs to the Lgt family.</text>
</comment>
<dbReference type="GO" id="GO:0008961">
    <property type="term" value="F:phosphatidylglycerol-prolipoprotein diacylglyceryl transferase activity"/>
    <property type="evidence" value="ECO:0007669"/>
    <property type="project" value="UniProtKB-UniRule"/>
</dbReference>
<evidence type="ECO:0000256" key="5">
    <source>
        <dbReference type="ARBA" id="ARBA00022989"/>
    </source>
</evidence>
<dbReference type="PROSITE" id="PS01311">
    <property type="entry name" value="LGT"/>
    <property type="match status" value="1"/>
</dbReference>
<organism evidence="8 9">
    <name type="scientific">Candidatus Woesebacteria bacterium GW2011_GWA1_43_12</name>
    <dbReference type="NCBI Taxonomy" id="1618557"/>
    <lineage>
        <taxon>Bacteria</taxon>
        <taxon>Candidatus Woeseibacteriota</taxon>
    </lineage>
</organism>
<dbReference type="PATRIC" id="fig|1618557.3.peg.608"/>
<keyword evidence="3 7" id="KW-0808">Transferase</keyword>
<keyword evidence="5 7" id="KW-1133">Transmembrane helix</keyword>
<feature type="binding site" evidence="7">
    <location>
        <position position="121"/>
    </location>
    <ligand>
        <name>a 1,2-diacyl-sn-glycero-3-phospho-(1'-sn-glycerol)</name>
        <dbReference type="ChEBI" id="CHEBI:64716"/>
    </ligand>
</feature>
<accession>A0A0G1CXN9</accession>
<dbReference type="GO" id="GO:0005886">
    <property type="term" value="C:plasma membrane"/>
    <property type="evidence" value="ECO:0007669"/>
    <property type="project" value="UniProtKB-SubCell"/>
</dbReference>
<evidence type="ECO:0000313" key="9">
    <source>
        <dbReference type="Proteomes" id="UP000034669"/>
    </source>
</evidence>
<proteinExistence type="inferred from homology"/>
<evidence type="ECO:0000256" key="4">
    <source>
        <dbReference type="ARBA" id="ARBA00022692"/>
    </source>
</evidence>
<name>A0A0G1CXN9_9BACT</name>
<dbReference type="PANTHER" id="PTHR30589:SF0">
    <property type="entry name" value="PHOSPHATIDYLGLYCEROL--PROLIPOPROTEIN DIACYLGLYCERYL TRANSFERASE"/>
    <property type="match status" value="1"/>
</dbReference>
<evidence type="ECO:0000256" key="2">
    <source>
        <dbReference type="ARBA" id="ARBA00022475"/>
    </source>
</evidence>
<feature type="transmembrane region" description="Helical" evidence="7">
    <location>
        <begin position="6"/>
        <end position="25"/>
    </location>
</feature>
<reference evidence="8 9" key="1">
    <citation type="journal article" date="2015" name="Nature">
        <title>rRNA introns, odd ribosomes, and small enigmatic genomes across a large radiation of phyla.</title>
        <authorList>
            <person name="Brown C.T."/>
            <person name="Hug L.A."/>
            <person name="Thomas B.C."/>
            <person name="Sharon I."/>
            <person name="Castelle C.J."/>
            <person name="Singh A."/>
            <person name="Wilkins M.J."/>
            <person name="Williams K.H."/>
            <person name="Banfield J.F."/>
        </authorList>
    </citation>
    <scope>NUCLEOTIDE SEQUENCE [LARGE SCALE GENOMIC DNA]</scope>
</reference>
<dbReference type="UniPathway" id="UPA00664"/>
<feature type="transmembrane region" description="Helical" evidence="7">
    <location>
        <begin position="213"/>
        <end position="236"/>
    </location>
</feature>
<evidence type="ECO:0000313" key="8">
    <source>
        <dbReference type="EMBL" id="KKS90540.1"/>
    </source>
</evidence>